<keyword evidence="2 6" id="KW-0963">Cytoplasm</keyword>
<keyword evidence="3 6" id="KW-0805">Transcription regulation</keyword>
<feature type="domain" description="TACO1/YebC-like second and third" evidence="7">
    <location>
        <begin position="82"/>
        <end position="239"/>
    </location>
</feature>
<dbReference type="Gene3D" id="1.10.10.200">
    <property type="match status" value="1"/>
</dbReference>
<evidence type="ECO:0000256" key="3">
    <source>
        <dbReference type="ARBA" id="ARBA00023015"/>
    </source>
</evidence>
<dbReference type="InterPro" id="IPR017856">
    <property type="entry name" value="Integrase-like_N"/>
</dbReference>
<dbReference type="GO" id="GO:0006355">
    <property type="term" value="P:regulation of DNA-templated transcription"/>
    <property type="evidence" value="ECO:0007669"/>
    <property type="project" value="UniProtKB-UniRule"/>
</dbReference>
<keyword evidence="10" id="KW-1185">Reference proteome</keyword>
<dbReference type="NCBIfam" id="NF009044">
    <property type="entry name" value="PRK12378.1"/>
    <property type="match status" value="1"/>
</dbReference>
<evidence type="ECO:0000256" key="6">
    <source>
        <dbReference type="HAMAP-Rule" id="MF_00693"/>
    </source>
</evidence>
<evidence type="ECO:0000313" key="10">
    <source>
        <dbReference type="Proteomes" id="UP000184389"/>
    </source>
</evidence>
<evidence type="ECO:0000256" key="2">
    <source>
        <dbReference type="ARBA" id="ARBA00022490"/>
    </source>
</evidence>
<evidence type="ECO:0000256" key="5">
    <source>
        <dbReference type="ARBA" id="ARBA00023163"/>
    </source>
</evidence>
<keyword evidence="5 6" id="KW-0804">Transcription</keyword>
<dbReference type="STRING" id="1123281.SAMN02745180_00681"/>
<dbReference type="Pfam" id="PF20772">
    <property type="entry name" value="TACO1_YebC_N"/>
    <property type="match status" value="1"/>
</dbReference>
<dbReference type="NCBIfam" id="NF001030">
    <property type="entry name" value="PRK00110.1"/>
    <property type="match status" value="1"/>
</dbReference>
<evidence type="ECO:0000256" key="1">
    <source>
        <dbReference type="ARBA" id="ARBA00008724"/>
    </source>
</evidence>
<dbReference type="PANTHER" id="PTHR12532:SF6">
    <property type="entry name" value="TRANSCRIPTIONAL REGULATORY PROTEIN YEBC-RELATED"/>
    <property type="match status" value="1"/>
</dbReference>
<comment type="similarity">
    <text evidence="1 6">Belongs to the TACO1 family.</text>
</comment>
<dbReference type="InterPro" id="IPR002876">
    <property type="entry name" value="Transcrip_reg_TACO1-like"/>
</dbReference>
<dbReference type="NCBIfam" id="TIGR01033">
    <property type="entry name" value="YebC/PmpR family DNA-binding transcriptional regulator"/>
    <property type="match status" value="1"/>
</dbReference>
<dbReference type="Gene3D" id="3.30.70.980">
    <property type="match status" value="2"/>
</dbReference>
<dbReference type="AlphaFoldDB" id="A0A1M5UKJ9"/>
<keyword evidence="4 6" id="KW-0238">DNA-binding</keyword>
<sequence>MSGHSKWSNIKHKKGKEDARRGKVFTKLTRYIMVAVREGGTDPEYNTALKAAIEKAKAENLPNDNIERAIKKAAGDLDANNFEEIVYEGYGPAGIAVLVSCLTDNRNRTASDVRHAFDKFGGNLGQTGCVSFMFDRKGVLAIERDDSIDEEEFMMEAIELGAEDFTSDENGYEIITSPEDFNGIRDALKEKGFNFVTAEISQIPQNTISLTEEKDIKNMVKLIDILEDNDDVQEVYHNWDIPDDLEIE</sequence>
<dbReference type="GO" id="GO:0003677">
    <property type="term" value="F:DNA binding"/>
    <property type="evidence" value="ECO:0007669"/>
    <property type="project" value="UniProtKB-UniRule"/>
</dbReference>
<evidence type="ECO:0000259" key="7">
    <source>
        <dbReference type="Pfam" id="PF01709"/>
    </source>
</evidence>
<dbReference type="FunFam" id="3.30.70.980:FF:000002">
    <property type="entry name" value="Probable transcriptional regulatory protein YebC"/>
    <property type="match status" value="1"/>
</dbReference>
<reference evidence="9 10" key="1">
    <citation type="submission" date="2016-11" db="EMBL/GenBank/DDBJ databases">
        <authorList>
            <person name="Jaros S."/>
            <person name="Januszkiewicz K."/>
            <person name="Wedrychowicz H."/>
        </authorList>
    </citation>
    <scope>NUCLEOTIDE SEQUENCE [LARGE SCALE GENOMIC DNA]</scope>
    <source>
        <strain evidence="9 10">DSM 13106</strain>
    </source>
</reference>
<proteinExistence type="inferred from homology"/>
<dbReference type="Pfam" id="PF01709">
    <property type="entry name" value="Transcrip_reg"/>
    <property type="match status" value="1"/>
</dbReference>
<organism evidence="9 10">
    <name type="scientific">Sporanaerobacter acetigenes DSM 13106</name>
    <dbReference type="NCBI Taxonomy" id="1123281"/>
    <lineage>
        <taxon>Bacteria</taxon>
        <taxon>Bacillati</taxon>
        <taxon>Bacillota</taxon>
        <taxon>Tissierellia</taxon>
        <taxon>Tissierellales</taxon>
        <taxon>Sporanaerobacteraceae</taxon>
        <taxon>Sporanaerobacter</taxon>
    </lineage>
</organism>
<dbReference type="OrthoDB" id="9781053at2"/>
<evidence type="ECO:0000259" key="8">
    <source>
        <dbReference type="Pfam" id="PF20772"/>
    </source>
</evidence>
<dbReference type="Proteomes" id="UP000184389">
    <property type="component" value="Unassembled WGS sequence"/>
</dbReference>
<dbReference type="FunFam" id="1.10.10.200:FF:000002">
    <property type="entry name" value="Probable transcriptional regulatory protein CLM62_37755"/>
    <property type="match status" value="1"/>
</dbReference>
<name>A0A1M5UKJ9_9FIRM</name>
<evidence type="ECO:0000256" key="4">
    <source>
        <dbReference type="ARBA" id="ARBA00023125"/>
    </source>
</evidence>
<dbReference type="InterPro" id="IPR029072">
    <property type="entry name" value="YebC-like"/>
</dbReference>
<gene>
    <name evidence="9" type="ORF">SAMN02745180_00681</name>
</gene>
<dbReference type="RefSeq" id="WP_072743254.1">
    <property type="nucleotide sequence ID" value="NZ_FQXR01000003.1"/>
</dbReference>
<accession>A0A1M5UKJ9</accession>
<dbReference type="InterPro" id="IPR026564">
    <property type="entry name" value="Transcrip_reg_TACO1-like_dom3"/>
</dbReference>
<dbReference type="InterPro" id="IPR049083">
    <property type="entry name" value="TACO1_YebC_N"/>
</dbReference>
<dbReference type="SUPFAM" id="SSF75625">
    <property type="entry name" value="YebC-like"/>
    <property type="match status" value="1"/>
</dbReference>
<evidence type="ECO:0000313" key="9">
    <source>
        <dbReference type="EMBL" id="SHH63497.1"/>
    </source>
</evidence>
<dbReference type="PANTHER" id="PTHR12532">
    <property type="entry name" value="TRANSLATIONAL ACTIVATOR OF CYTOCHROME C OXIDASE 1"/>
    <property type="match status" value="1"/>
</dbReference>
<dbReference type="GO" id="GO:0005829">
    <property type="term" value="C:cytosol"/>
    <property type="evidence" value="ECO:0007669"/>
    <property type="project" value="TreeGrafter"/>
</dbReference>
<dbReference type="EMBL" id="FQXR01000003">
    <property type="protein sequence ID" value="SHH63497.1"/>
    <property type="molecule type" value="Genomic_DNA"/>
</dbReference>
<dbReference type="InterPro" id="IPR048300">
    <property type="entry name" value="TACO1_YebC-like_2nd/3rd_dom"/>
</dbReference>
<comment type="subcellular location">
    <subcellularLocation>
        <location evidence="6">Cytoplasm</location>
    </subcellularLocation>
</comment>
<feature type="domain" description="TACO1/YebC-like N-terminal" evidence="8">
    <location>
        <begin position="5"/>
        <end position="75"/>
    </location>
</feature>
<dbReference type="HAMAP" id="MF_00693">
    <property type="entry name" value="Transcrip_reg_TACO1"/>
    <property type="match status" value="1"/>
</dbReference>
<protein>
    <recommendedName>
        <fullName evidence="6">Probable transcriptional regulatory protein SAMN02745180_00681</fullName>
    </recommendedName>
</protein>